<sequence length="362" mass="40627">MEIKLQRTADRGRIVGMRESGQSIRSIANNLGISTGTVSRWINSGILENLPRGRPPRTTTPDEDQQIIQGAEENPHTNAVAIRNDQHLAVSVWTVRRRLREDDLHHRVPGSDVGVIDDYDSDVENALQLLESDVGEIDDHDSDVESDASDDSVEKSDMNSDDYNSDVEMSYVRQSSTHHEPNATSTHQKHTHTPASQSEPQPSTSQASEPQPSTSYASVSPPSVPQTELEDINTAEINRNEQGSARNTLESYIMYAQDRHYQQEYEEATTEQERESIRQLCTQLGEWLYEEGSDQAASSVYRVRLSELATLFEPIKDRVQQNCDRPEVLLASTYLTLLLITALTLAGVEYLRAKRPINNVIL</sequence>
<feature type="transmembrane region" description="Helical" evidence="8">
    <location>
        <begin position="328"/>
        <end position="348"/>
    </location>
</feature>
<evidence type="ECO:0000256" key="1">
    <source>
        <dbReference type="ARBA" id="ARBA00004123"/>
    </source>
</evidence>
<evidence type="ECO:0000256" key="7">
    <source>
        <dbReference type="SAM" id="MobiDB-lite"/>
    </source>
</evidence>
<comment type="subcellular location">
    <subcellularLocation>
        <location evidence="1">Nucleus</location>
    </subcellularLocation>
</comment>
<dbReference type="AlphaFoldDB" id="A0AAE1PVV6"/>
<evidence type="ECO:0000256" key="4">
    <source>
        <dbReference type="ARBA" id="ARBA00022840"/>
    </source>
</evidence>
<dbReference type="Gene3D" id="1.20.1270.10">
    <property type="match status" value="1"/>
</dbReference>
<dbReference type="GO" id="GO:0034663">
    <property type="term" value="C:endoplasmic reticulum chaperone complex"/>
    <property type="evidence" value="ECO:0007669"/>
    <property type="project" value="TreeGrafter"/>
</dbReference>
<comment type="caution">
    <text evidence="9">The sequence shown here is derived from an EMBL/GenBank/DDBJ whole genome shotgun (WGS) entry which is preliminary data.</text>
</comment>
<reference evidence="9" key="1">
    <citation type="submission" date="2023-11" db="EMBL/GenBank/DDBJ databases">
        <title>Genome assemblies of two species of porcelain crab, Petrolisthes cinctipes and Petrolisthes manimaculis (Anomura: Porcellanidae).</title>
        <authorList>
            <person name="Angst P."/>
        </authorList>
    </citation>
    <scope>NUCLEOTIDE SEQUENCE</scope>
    <source>
        <strain evidence="9">PB745_02</strain>
        <tissue evidence="9">Gill</tissue>
    </source>
</reference>
<dbReference type="GO" id="GO:0005524">
    <property type="term" value="F:ATP binding"/>
    <property type="evidence" value="ECO:0007669"/>
    <property type="project" value="UniProtKB-KW"/>
</dbReference>
<keyword evidence="8" id="KW-0812">Transmembrane</keyword>
<dbReference type="Pfam" id="PF13384">
    <property type="entry name" value="HTH_23"/>
    <property type="match status" value="1"/>
</dbReference>
<proteinExistence type="inferred from homology"/>
<accession>A0AAE1PVV6</accession>
<dbReference type="SUPFAM" id="SSF46689">
    <property type="entry name" value="Homeodomain-like"/>
    <property type="match status" value="1"/>
</dbReference>
<dbReference type="EMBL" id="JAWZYT010001227">
    <property type="protein sequence ID" value="KAK4314369.1"/>
    <property type="molecule type" value="Genomic_DNA"/>
</dbReference>
<dbReference type="GO" id="GO:0005634">
    <property type="term" value="C:nucleus"/>
    <property type="evidence" value="ECO:0007669"/>
    <property type="project" value="UniProtKB-SubCell"/>
</dbReference>
<evidence type="ECO:0000313" key="10">
    <source>
        <dbReference type="Proteomes" id="UP001292094"/>
    </source>
</evidence>
<keyword evidence="10" id="KW-1185">Reference proteome</keyword>
<dbReference type="PANTHER" id="PTHR45639:SF3">
    <property type="entry name" value="HYPOXIA UP-REGULATED PROTEIN 1"/>
    <property type="match status" value="1"/>
</dbReference>
<dbReference type="Gene3D" id="1.10.10.10">
    <property type="entry name" value="Winged helix-like DNA-binding domain superfamily/Winged helix DNA-binding domain"/>
    <property type="match status" value="1"/>
</dbReference>
<evidence type="ECO:0000256" key="6">
    <source>
        <dbReference type="ARBA" id="ARBA00040503"/>
    </source>
</evidence>
<comment type="similarity">
    <text evidence="2">Belongs to the heat shock protein 70 family.</text>
</comment>
<dbReference type="GO" id="GO:0030968">
    <property type="term" value="P:endoplasmic reticulum unfolded protein response"/>
    <property type="evidence" value="ECO:0007669"/>
    <property type="project" value="TreeGrafter"/>
</dbReference>
<dbReference type="PANTHER" id="PTHR45639">
    <property type="entry name" value="HSC70CB, ISOFORM G-RELATED"/>
    <property type="match status" value="1"/>
</dbReference>
<dbReference type="InterPro" id="IPR036388">
    <property type="entry name" value="WH-like_DNA-bd_sf"/>
</dbReference>
<evidence type="ECO:0000256" key="2">
    <source>
        <dbReference type="ARBA" id="ARBA00007381"/>
    </source>
</evidence>
<gene>
    <name evidence="9" type="ORF">Pmani_014323</name>
</gene>
<dbReference type="GO" id="GO:0140662">
    <property type="term" value="F:ATP-dependent protein folding chaperone"/>
    <property type="evidence" value="ECO:0007669"/>
    <property type="project" value="InterPro"/>
</dbReference>
<evidence type="ECO:0000256" key="3">
    <source>
        <dbReference type="ARBA" id="ARBA00022741"/>
    </source>
</evidence>
<evidence type="ECO:0000256" key="8">
    <source>
        <dbReference type="SAM" id="Phobius"/>
    </source>
</evidence>
<dbReference type="InterPro" id="IPR009057">
    <property type="entry name" value="Homeodomain-like_sf"/>
</dbReference>
<organism evidence="9 10">
    <name type="scientific">Petrolisthes manimaculis</name>
    <dbReference type="NCBI Taxonomy" id="1843537"/>
    <lineage>
        <taxon>Eukaryota</taxon>
        <taxon>Metazoa</taxon>
        <taxon>Ecdysozoa</taxon>
        <taxon>Arthropoda</taxon>
        <taxon>Crustacea</taxon>
        <taxon>Multicrustacea</taxon>
        <taxon>Malacostraca</taxon>
        <taxon>Eumalacostraca</taxon>
        <taxon>Eucarida</taxon>
        <taxon>Decapoda</taxon>
        <taxon>Pleocyemata</taxon>
        <taxon>Anomura</taxon>
        <taxon>Galatheoidea</taxon>
        <taxon>Porcellanidae</taxon>
        <taxon>Petrolisthes</taxon>
    </lineage>
</organism>
<dbReference type="InterPro" id="IPR013126">
    <property type="entry name" value="Hsp_70_fam"/>
</dbReference>
<feature type="compositionally biased region" description="Polar residues" evidence="7">
    <location>
        <begin position="193"/>
        <end position="221"/>
    </location>
</feature>
<keyword evidence="8" id="KW-1133">Transmembrane helix</keyword>
<name>A0AAE1PVV6_9EUCA</name>
<keyword evidence="4" id="KW-0067">ATP-binding</keyword>
<keyword evidence="3" id="KW-0547">Nucleotide-binding</keyword>
<dbReference type="Proteomes" id="UP001292094">
    <property type="component" value="Unassembled WGS sequence"/>
</dbReference>
<evidence type="ECO:0000256" key="5">
    <source>
        <dbReference type="ARBA" id="ARBA00023186"/>
    </source>
</evidence>
<keyword evidence="5" id="KW-0143">Chaperone</keyword>
<protein>
    <recommendedName>
        <fullName evidence="6">Hypoxia up-regulated protein 1</fullName>
    </recommendedName>
</protein>
<feature type="region of interest" description="Disordered" evidence="7">
    <location>
        <begin position="133"/>
        <end position="226"/>
    </location>
</feature>
<evidence type="ECO:0000313" key="9">
    <source>
        <dbReference type="EMBL" id="KAK4314369.1"/>
    </source>
</evidence>
<keyword evidence="8" id="KW-0472">Membrane</keyword>
<dbReference type="SUPFAM" id="SSF100934">
    <property type="entry name" value="Heat shock protein 70kD (HSP70), C-terminal subdomain"/>
    <property type="match status" value="1"/>
</dbReference>
<feature type="compositionally biased region" description="Acidic residues" evidence="7">
    <location>
        <begin position="133"/>
        <end position="151"/>
    </location>
</feature>
<dbReference type="InterPro" id="IPR029048">
    <property type="entry name" value="HSP70_C_sf"/>
</dbReference>